<accession>A0AAV5M9N2</accession>
<gene>
    <name evidence="1" type="ORF">SLEP1_g53188</name>
</gene>
<evidence type="ECO:0000313" key="1">
    <source>
        <dbReference type="EMBL" id="GKV46183.1"/>
    </source>
</evidence>
<evidence type="ECO:0000313" key="2">
    <source>
        <dbReference type="Proteomes" id="UP001054252"/>
    </source>
</evidence>
<dbReference type="Proteomes" id="UP001054252">
    <property type="component" value="Unassembled WGS sequence"/>
</dbReference>
<name>A0AAV5M9N2_9ROSI</name>
<reference evidence="1 2" key="1">
    <citation type="journal article" date="2021" name="Commun. Biol.">
        <title>The genome of Shorea leprosula (Dipterocarpaceae) highlights the ecological relevance of drought in aseasonal tropical rainforests.</title>
        <authorList>
            <person name="Ng K.K.S."/>
            <person name="Kobayashi M.J."/>
            <person name="Fawcett J.A."/>
            <person name="Hatakeyama M."/>
            <person name="Paape T."/>
            <person name="Ng C.H."/>
            <person name="Ang C.C."/>
            <person name="Tnah L.H."/>
            <person name="Lee C.T."/>
            <person name="Nishiyama T."/>
            <person name="Sese J."/>
            <person name="O'Brien M.J."/>
            <person name="Copetti D."/>
            <person name="Mohd Noor M.I."/>
            <person name="Ong R.C."/>
            <person name="Putra M."/>
            <person name="Sireger I.Z."/>
            <person name="Indrioko S."/>
            <person name="Kosugi Y."/>
            <person name="Izuno A."/>
            <person name="Isagi Y."/>
            <person name="Lee S.L."/>
            <person name="Shimizu K.K."/>
        </authorList>
    </citation>
    <scope>NUCLEOTIDE SEQUENCE [LARGE SCALE GENOMIC DNA]</scope>
    <source>
        <strain evidence="1">214</strain>
    </source>
</reference>
<protein>
    <submittedName>
        <fullName evidence="1">Uncharacterized protein</fullName>
    </submittedName>
</protein>
<proteinExistence type="predicted"/>
<keyword evidence="2" id="KW-1185">Reference proteome</keyword>
<organism evidence="1 2">
    <name type="scientific">Rubroshorea leprosula</name>
    <dbReference type="NCBI Taxonomy" id="152421"/>
    <lineage>
        <taxon>Eukaryota</taxon>
        <taxon>Viridiplantae</taxon>
        <taxon>Streptophyta</taxon>
        <taxon>Embryophyta</taxon>
        <taxon>Tracheophyta</taxon>
        <taxon>Spermatophyta</taxon>
        <taxon>Magnoliopsida</taxon>
        <taxon>eudicotyledons</taxon>
        <taxon>Gunneridae</taxon>
        <taxon>Pentapetalae</taxon>
        <taxon>rosids</taxon>
        <taxon>malvids</taxon>
        <taxon>Malvales</taxon>
        <taxon>Dipterocarpaceae</taxon>
        <taxon>Rubroshorea</taxon>
    </lineage>
</organism>
<comment type="caution">
    <text evidence="1">The sequence shown here is derived from an EMBL/GenBank/DDBJ whole genome shotgun (WGS) entry which is preliminary data.</text>
</comment>
<dbReference type="AlphaFoldDB" id="A0AAV5M9N2"/>
<dbReference type="EMBL" id="BPVZ01000204">
    <property type="protein sequence ID" value="GKV46183.1"/>
    <property type="molecule type" value="Genomic_DNA"/>
</dbReference>
<sequence length="105" mass="11451">MPSIPLPPFYNSTLALLSAHLLPPLIFSFAPVGPSQIPFPPLHCWSAAAKAICLLLPNCQSHLLAATKLPKPSACCYLDCRSHMRIRCSLALLAVMMVTERPMLL</sequence>